<dbReference type="Proteomes" id="UP000244803">
    <property type="component" value="Chromosome 2"/>
</dbReference>
<dbReference type="SFLD" id="SFLDS00032">
    <property type="entry name" value="Radical_SAM_3-amino-3-carboxyp"/>
    <property type="match status" value="1"/>
</dbReference>
<dbReference type="GO" id="GO:0017183">
    <property type="term" value="P:protein histidyl modification to diphthamide"/>
    <property type="evidence" value="ECO:0007669"/>
    <property type="project" value="UniProtKB-UniRule"/>
</dbReference>
<keyword evidence="8" id="KW-0408">Iron</keyword>
<comment type="cofactor">
    <cofactor evidence="11">
        <name>[4Fe-4S] cluster</name>
        <dbReference type="ChEBI" id="CHEBI:49883"/>
    </cofactor>
    <text evidence="11">Binds 1 [4Fe-4S] cluster per subunit. The cluster is coordinated with 3 cysteines and an exchangeable S-adenosyl-L-methionine.</text>
</comment>
<sequence length="435" mass="49312">MASELVSSHVTSFTIKTGKLSQLEEEYLDKLVLKSLPVNYNFELRKCVYRIRKDGYCCVALQMPEGLLAWAPEISEILLFFCPTLKEVIIMADVTYGACCIDDYTAKNLGCDLLIHYGHSCLVPVTDVGVNCLYIFVEISFSSQKLSNAIESSFKPDEHIVMMGTIQYSNVIREAVSILNKRGYFKYLIDVPQVSPLLPGEVLGCTSPIIDQNNIKVNENHKADTSIHNQTEISHIIIFVADGRFHLESTLIQNPGIKLYRFDPFNKIFSEEAYDLDTLHSVRKKAILKAREARSVCIILSTLGRQGNVNILNNICGLLSQNNIRHFKLLLSEITIDKILNLNVDCSIQIGCPRLSIDWGDSFPKPLLNPYEAYVAFKRVDYRQVYPMDYYSKSGGEWSNYPTNAKCCQKSNVRDAIKQRLLQRSLMARNIGYSK</sequence>
<dbReference type="PIRSF" id="PIRSF004967">
    <property type="entry name" value="DPH1"/>
    <property type="match status" value="1"/>
</dbReference>
<dbReference type="AlphaFoldDB" id="A0A976M868"/>
<evidence type="ECO:0000256" key="6">
    <source>
        <dbReference type="ARBA" id="ARBA00022691"/>
    </source>
</evidence>
<name>A0A976M868_THEOR</name>
<dbReference type="GO" id="GO:0046872">
    <property type="term" value="F:metal ion binding"/>
    <property type="evidence" value="ECO:0007669"/>
    <property type="project" value="UniProtKB-KW"/>
</dbReference>
<dbReference type="InterPro" id="IPR042263">
    <property type="entry name" value="DPH1/DPH2_1"/>
</dbReference>
<dbReference type="Pfam" id="PF01866">
    <property type="entry name" value="Diphthamide_syn"/>
    <property type="match status" value="1"/>
</dbReference>
<keyword evidence="5 11" id="KW-0808">Transferase</keyword>
<dbReference type="NCBIfam" id="TIGR00322">
    <property type="entry name" value="diphth2_R"/>
    <property type="match status" value="1"/>
</dbReference>
<evidence type="ECO:0000256" key="4">
    <source>
        <dbReference type="ARBA" id="ARBA00021915"/>
    </source>
</evidence>
<evidence type="ECO:0000256" key="3">
    <source>
        <dbReference type="ARBA" id="ARBA00012221"/>
    </source>
</evidence>
<evidence type="ECO:0000256" key="7">
    <source>
        <dbReference type="ARBA" id="ARBA00022723"/>
    </source>
</evidence>
<evidence type="ECO:0000313" key="13">
    <source>
        <dbReference type="Proteomes" id="UP000244803"/>
    </source>
</evidence>
<dbReference type="GO" id="GO:0051539">
    <property type="term" value="F:4 iron, 4 sulfur cluster binding"/>
    <property type="evidence" value="ECO:0007669"/>
    <property type="project" value="UniProtKB-UniRule"/>
</dbReference>
<comment type="similarity">
    <text evidence="2 11">Belongs to the DPH1/DPH2 family. DPH1 subfamily.</text>
</comment>
<gene>
    <name evidence="12" type="ORF">MACJ_001276</name>
</gene>
<dbReference type="Gene3D" id="3.40.50.11860">
    <property type="entry name" value="Diphthamide synthesis DPH1/DPH2 domain 3"/>
    <property type="match status" value="1"/>
</dbReference>
<dbReference type="PANTHER" id="PTHR10762">
    <property type="entry name" value="DIPHTHAMIDE BIOSYNTHESIS PROTEIN"/>
    <property type="match status" value="1"/>
</dbReference>
<evidence type="ECO:0000256" key="1">
    <source>
        <dbReference type="ARBA" id="ARBA00005156"/>
    </source>
</evidence>
<dbReference type="OrthoDB" id="1649088at2759"/>
<dbReference type="InterPro" id="IPR035435">
    <property type="entry name" value="DPH1/DPH2_euk_archaea"/>
</dbReference>
<comment type="pathway">
    <text evidence="1 11">Protein modification; peptidyl-diphthamide biosynthesis.</text>
</comment>
<protein>
    <recommendedName>
        <fullName evidence="4 11">2-(3-amino-3-carboxypropyl)histidine synthase subunit 1</fullName>
        <ecNumber evidence="3 11">2.5.1.108</ecNumber>
    </recommendedName>
</protein>
<evidence type="ECO:0000256" key="11">
    <source>
        <dbReference type="PIRNR" id="PIRNR004967"/>
    </source>
</evidence>
<evidence type="ECO:0000256" key="9">
    <source>
        <dbReference type="ARBA" id="ARBA00023014"/>
    </source>
</evidence>
<dbReference type="InterPro" id="IPR042265">
    <property type="entry name" value="DPH1/DPH2_3"/>
</dbReference>
<evidence type="ECO:0000313" key="12">
    <source>
        <dbReference type="EMBL" id="UKJ90344.2"/>
    </source>
</evidence>
<dbReference type="EMBL" id="CP056068">
    <property type="protein sequence ID" value="UKJ90344.2"/>
    <property type="molecule type" value="Genomic_DNA"/>
</dbReference>
<dbReference type="Gene3D" id="3.40.50.11850">
    <property type="entry name" value="Diphthamide synthesis DPH1/DPH2 domain 2"/>
    <property type="match status" value="1"/>
</dbReference>
<keyword evidence="9" id="KW-0411">Iron-sulfur</keyword>
<dbReference type="InterPro" id="IPR016435">
    <property type="entry name" value="DPH1/DPH2"/>
</dbReference>
<dbReference type="GO" id="GO:0090560">
    <property type="term" value="F:2-(3-amino-3-carboxypropyl)histidine synthase activity"/>
    <property type="evidence" value="ECO:0007669"/>
    <property type="project" value="UniProtKB-UniRule"/>
</dbReference>
<accession>A0A976M868</accession>
<evidence type="ECO:0000256" key="2">
    <source>
        <dbReference type="ARBA" id="ARBA00010173"/>
    </source>
</evidence>
<evidence type="ECO:0000256" key="8">
    <source>
        <dbReference type="ARBA" id="ARBA00023004"/>
    </source>
</evidence>
<dbReference type="Gene3D" id="3.40.50.11840">
    <property type="entry name" value="Diphthamide synthesis DPH1/DPH2 domain 1"/>
    <property type="match status" value="1"/>
</dbReference>
<comment type="catalytic activity">
    <reaction evidence="10 11">
        <text>L-histidyl-[translation elongation factor 2] + S-adenosyl-L-methionine = 2-[(3S)-amino-3-carboxypropyl]-L-histidyl-[translation elongation factor 2] + S-methyl-5'-thioadenosine + H(+)</text>
        <dbReference type="Rhea" id="RHEA:36783"/>
        <dbReference type="Rhea" id="RHEA-COMP:9748"/>
        <dbReference type="Rhea" id="RHEA-COMP:9749"/>
        <dbReference type="ChEBI" id="CHEBI:15378"/>
        <dbReference type="ChEBI" id="CHEBI:17509"/>
        <dbReference type="ChEBI" id="CHEBI:29979"/>
        <dbReference type="ChEBI" id="CHEBI:59789"/>
        <dbReference type="ChEBI" id="CHEBI:73995"/>
        <dbReference type="EC" id="2.5.1.108"/>
    </reaction>
</comment>
<dbReference type="InterPro" id="IPR042264">
    <property type="entry name" value="DPH1/DPH2_2"/>
</dbReference>
<dbReference type="FunFam" id="3.40.50.11840:FF:000001">
    <property type="entry name" value="2-(3-amino-3-carboxypropyl)histidine synthase subunit 1"/>
    <property type="match status" value="1"/>
</dbReference>
<keyword evidence="7" id="KW-0479">Metal-binding</keyword>
<proteinExistence type="inferred from homology"/>
<keyword evidence="11" id="KW-0004">4Fe-4S</keyword>
<dbReference type="EC" id="2.5.1.108" evidence="3 11"/>
<evidence type="ECO:0000256" key="5">
    <source>
        <dbReference type="ARBA" id="ARBA00022679"/>
    </source>
</evidence>
<evidence type="ECO:0000256" key="10">
    <source>
        <dbReference type="ARBA" id="ARBA00048403"/>
    </source>
</evidence>
<comment type="function">
    <text evidence="11">Catalyzes the first step of diphthamide biosynthesis, a post-translational modification of histidine which occurs in elongation factor 2.</text>
</comment>
<dbReference type="PANTHER" id="PTHR10762:SF1">
    <property type="entry name" value="2-(3-AMINO-3-CARBOXYPROPYL)HISTIDINE SYNTHASE SUBUNIT 1"/>
    <property type="match status" value="1"/>
</dbReference>
<keyword evidence="6 11" id="KW-0949">S-adenosyl-L-methionine</keyword>
<reference evidence="12" key="1">
    <citation type="submission" date="2022-07" db="EMBL/GenBank/DDBJ databases">
        <title>Evaluation of T. orientalis genome assembly methods using nanopore sequencing and analysis of variation between genomes.</title>
        <authorList>
            <person name="Yam J."/>
            <person name="Micallef M.L."/>
            <person name="Liu M."/>
            <person name="Djordjevic S.P."/>
            <person name="Bogema D.R."/>
            <person name="Jenkins C."/>
        </authorList>
    </citation>
    <scope>NUCLEOTIDE SEQUENCE</scope>
    <source>
        <strain evidence="12">Fish Creek</strain>
    </source>
</reference>
<organism evidence="12 13">
    <name type="scientific">Theileria orientalis</name>
    <dbReference type="NCBI Taxonomy" id="68886"/>
    <lineage>
        <taxon>Eukaryota</taxon>
        <taxon>Sar</taxon>
        <taxon>Alveolata</taxon>
        <taxon>Apicomplexa</taxon>
        <taxon>Aconoidasida</taxon>
        <taxon>Piroplasmida</taxon>
        <taxon>Theileriidae</taxon>
        <taxon>Theileria</taxon>
    </lineage>
</organism>